<dbReference type="AlphaFoldDB" id="A0A1Z3N7B5"/>
<protein>
    <submittedName>
        <fullName evidence="3">Uncharacterized protein</fullName>
    </submittedName>
</protein>
<dbReference type="EMBL" id="CP020946">
    <property type="protein sequence ID" value="ASD63346.1"/>
    <property type="molecule type" value="Genomic_DNA"/>
</dbReference>
<organism evidence="3 4">
    <name type="scientific">Bdellovibrio bacteriovorus</name>
    <dbReference type="NCBI Taxonomy" id="959"/>
    <lineage>
        <taxon>Bacteria</taxon>
        <taxon>Pseudomonadati</taxon>
        <taxon>Bdellovibrionota</taxon>
        <taxon>Bdellovibrionia</taxon>
        <taxon>Bdellovibrionales</taxon>
        <taxon>Pseudobdellovibrionaceae</taxon>
        <taxon>Bdellovibrio</taxon>
    </lineage>
</organism>
<feature type="chain" id="PRO_5012238543" evidence="2">
    <location>
        <begin position="31"/>
        <end position="699"/>
    </location>
</feature>
<dbReference type="Proteomes" id="UP000197003">
    <property type="component" value="Chromosome"/>
</dbReference>
<accession>A0A1Z3N7B5</accession>
<feature type="signal peptide" evidence="2">
    <location>
        <begin position="1"/>
        <end position="30"/>
    </location>
</feature>
<reference evidence="3 4" key="1">
    <citation type="submission" date="2017-04" db="EMBL/GenBank/DDBJ databases">
        <title>Whole genome sequence of Bdellovibrio bacteriovorus strain SSB218315.</title>
        <authorList>
            <person name="Oyedara O."/>
            <person name="Rodriguez-Perez M.A."/>
        </authorList>
    </citation>
    <scope>NUCLEOTIDE SEQUENCE [LARGE SCALE GENOMIC DNA]</scope>
    <source>
        <strain evidence="3 4">SSB218315</strain>
    </source>
</reference>
<feature type="region of interest" description="Disordered" evidence="1">
    <location>
        <begin position="33"/>
        <end position="61"/>
    </location>
</feature>
<evidence type="ECO:0000256" key="1">
    <source>
        <dbReference type="SAM" id="MobiDB-lite"/>
    </source>
</evidence>
<feature type="compositionally biased region" description="Low complexity" evidence="1">
    <location>
        <begin position="33"/>
        <end position="58"/>
    </location>
</feature>
<gene>
    <name evidence="3" type="ORF">B9G79_07050</name>
</gene>
<keyword evidence="2" id="KW-0732">Signal</keyword>
<dbReference type="OrthoDB" id="5287362at2"/>
<evidence type="ECO:0000313" key="4">
    <source>
        <dbReference type="Proteomes" id="UP000197003"/>
    </source>
</evidence>
<sequence>MKHSSEVYIVNSAQHLVLSVLLSFASFAHAQTPEGTPAAAPTSAPAEAAESTEEIPAPQRSLLKTAATRDFNKPLYFDQLDNGVILPPLEMEYDLSAAGGKNLKIGNVQLNEKNFFFALLPLGKTHSQINQILGSGEAGKVALVMAWPEKLMSHGTIEMISRTGTVLWSYSFTEADRTKWQKQLDTWRKELVAKGVPSKDVVRAGIFGSQFAIQDVESAKAPFWGQKESFRFCVTQTDGRNSTKMCSQRYGSKSSGKTVVMGKVRADAVTPRVLVNNEEAPLKNSVPVAADMPSSFFAELGTGESYEFVTLPNKLELMDIADTKKPGVLRIVGYDTRPVGRSVILNPDQYSSLTKMLGFESTIGDPRKFWAAAIKKDDPKIYLPGQGGGIFKQKFELSEIPRTQSRVYLSKRTPTGTYIDGIKLEGRKQPVAQVSSEQNSVKENPQDPASFVWEFKATERGQINRSYLNVDIDGKTYKSYYEIYKGYPRELSGRFTAVQASGEFIFMGEVAYNQWFEDLFGWTNYWLSRQRWGFSAKYFQSFNQLKVDAAGNTAPLSVMTVDLKYRATPGLWGRDESVGAMVSYQNVTFDQLKAPMLGVGAFWARSMPKVFDDFFNLLPFMRYPKWVDMEFIYYASSMDSNVKLNAPMSLNFHGKVLWSERYFGEAGFGMKRYGFTDESVNQKAELNTFYGTVGLGINF</sequence>
<proteinExistence type="predicted"/>
<evidence type="ECO:0000313" key="3">
    <source>
        <dbReference type="EMBL" id="ASD63346.1"/>
    </source>
</evidence>
<evidence type="ECO:0000256" key="2">
    <source>
        <dbReference type="SAM" id="SignalP"/>
    </source>
</evidence>
<name>A0A1Z3N7B5_BDEBC</name>